<name>A0A1R4HAG3_9GAMM</name>
<gene>
    <name evidence="2" type="ORF">CRENPOLYSF1_410020</name>
</gene>
<dbReference type="AlphaFoldDB" id="A0A1R4HAG3"/>
<evidence type="ECO:0000256" key="1">
    <source>
        <dbReference type="SAM" id="SignalP"/>
    </source>
</evidence>
<reference evidence="3" key="1">
    <citation type="submission" date="2017-02" db="EMBL/GenBank/DDBJ databases">
        <authorList>
            <person name="Daims H."/>
        </authorList>
    </citation>
    <scope>NUCLEOTIDE SEQUENCE [LARGE SCALE GENOMIC DNA]</scope>
</reference>
<accession>A0A1R4HAG3</accession>
<dbReference type="PROSITE" id="PS51257">
    <property type="entry name" value="PROKAR_LIPOPROTEIN"/>
    <property type="match status" value="1"/>
</dbReference>
<evidence type="ECO:0000313" key="2">
    <source>
        <dbReference type="EMBL" id="SJM93235.1"/>
    </source>
</evidence>
<dbReference type="EMBL" id="FUKI01000117">
    <property type="protein sequence ID" value="SJM93235.1"/>
    <property type="molecule type" value="Genomic_DNA"/>
</dbReference>
<feature type="chain" id="PRO_5012210174" evidence="1">
    <location>
        <begin position="23"/>
        <end position="360"/>
    </location>
</feature>
<evidence type="ECO:0000313" key="3">
    <source>
        <dbReference type="Proteomes" id="UP000195667"/>
    </source>
</evidence>
<protein>
    <submittedName>
        <fullName evidence="2">Uncharacterized protein</fullName>
    </submittedName>
</protein>
<keyword evidence="3" id="KW-1185">Reference proteome</keyword>
<proteinExistence type="predicted"/>
<sequence length="360" mass="39278">MKIKKLAVGLIPLMLLTGCSHFGSDKLIKNRFNYTAAIGESWKTQMLLNIVKLRYGDVPIFLSVQSVIDTNSFTTRMNAGGTWGDKPDLLSLATWGASFGGDVEYTTAPTVTYAPMGGAQFGKRMMAPIPTPSIVGLLQAGYSAEMILRLTVHSINGQDNHFGLDKETPPNPAFYRLIDLISALQASNSIALRVSSVDGKDNVILSLHEPRDANSRANLDEFRHLLGLDPNTLDFTVVYGVMPANNKEIAILTRSVMDVLVDMSASIEVPRQHITEKRAIEAKVATQAGNRIISPLLVIHAAASKPDDVSVAVPYHDHWYSVSDRDITSKSTFSFLMFIMNLASSGEEEESPSIVLPTGR</sequence>
<feature type="signal peptide" evidence="1">
    <location>
        <begin position="1"/>
        <end position="22"/>
    </location>
</feature>
<keyword evidence="1" id="KW-0732">Signal</keyword>
<dbReference type="OrthoDB" id="282364at2"/>
<dbReference type="RefSeq" id="WP_087143744.1">
    <property type="nucleotide sequence ID" value="NZ_FUKI01000117.1"/>
</dbReference>
<dbReference type="Proteomes" id="UP000195667">
    <property type="component" value="Unassembled WGS sequence"/>
</dbReference>
<organism evidence="2 3">
    <name type="scientific">Crenothrix polyspora</name>
    <dbReference type="NCBI Taxonomy" id="360316"/>
    <lineage>
        <taxon>Bacteria</taxon>
        <taxon>Pseudomonadati</taxon>
        <taxon>Pseudomonadota</taxon>
        <taxon>Gammaproteobacteria</taxon>
        <taxon>Methylococcales</taxon>
        <taxon>Crenotrichaceae</taxon>
        <taxon>Crenothrix</taxon>
    </lineage>
</organism>